<name>A0A7J0A783_9BACE</name>
<dbReference type="RefSeq" id="WP_128824257.1">
    <property type="nucleotide sequence ID" value="NZ_BLLS01000166.1"/>
</dbReference>
<dbReference type="Pfam" id="PF00881">
    <property type="entry name" value="Nitroreductase"/>
    <property type="match status" value="1"/>
</dbReference>
<dbReference type="EMBL" id="SPPV01000008">
    <property type="protein sequence ID" value="TFU51149.1"/>
    <property type="molecule type" value="Genomic_DNA"/>
</dbReference>
<dbReference type="SUPFAM" id="SSF55469">
    <property type="entry name" value="FMN-dependent nitroreductase-like"/>
    <property type="match status" value="1"/>
</dbReference>
<dbReference type="CDD" id="cd02142">
    <property type="entry name" value="McbC_SagB-like_oxidoreductase"/>
    <property type="match status" value="1"/>
</dbReference>
<evidence type="ECO:0000259" key="1">
    <source>
        <dbReference type="Pfam" id="PF00881"/>
    </source>
</evidence>
<dbReference type="NCBIfam" id="TIGR03605">
    <property type="entry name" value="antibiot_sagB"/>
    <property type="match status" value="1"/>
</dbReference>
<dbReference type="Proteomes" id="UP000298073">
    <property type="component" value="Unassembled WGS sequence"/>
</dbReference>
<dbReference type="GO" id="GO:0016491">
    <property type="term" value="F:oxidoreductase activity"/>
    <property type="evidence" value="ECO:0007669"/>
    <property type="project" value="InterPro"/>
</dbReference>
<dbReference type="InterPro" id="IPR029479">
    <property type="entry name" value="Nitroreductase"/>
</dbReference>
<reference evidence="2 5" key="2">
    <citation type="journal article" date="2020" name="Microbiome">
        <title>Single-cell genomics of uncultured bacteria reveals dietary fiber responders in the mouse gut microbiota.</title>
        <authorList>
            <person name="Chijiiwa R."/>
            <person name="Hosokawa M."/>
            <person name="Kogawa M."/>
            <person name="Nishikawa Y."/>
            <person name="Ide K."/>
            <person name="Sakanashi C."/>
            <person name="Takahashi K."/>
            <person name="Takeyama H."/>
        </authorList>
    </citation>
    <scope>NUCLEOTIDE SEQUENCE [LARGE SCALE GENOMIC DNA]</scope>
    <source>
        <strain evidence="2">IMSAGC_001</strain>
    </source>
</reference>
<feature type="domain" description="Nitroreductase" evidence="1">
    <location>
        <begin position="93"/>
        <end position="280"/>
    </location>
</feature>
<organism evidence="2 5">
    <name type="scientific">Bacteroides acidifaciens</name>
    <dbReference type="NCBI Taxonomy" id="85831"/>
    <lineage>
        <taxon>Bacteria</taxon>
        <taxon>Pseudomonadati</taxon>
        <taxon>Bacteroidota</taxon>
        <taxon>Bacteroidia</taxon>
        <taxon>Bacteroidales</taxon>
        <taxon>Bacteroidaceae</taxon>
        <taxon>Bacteroides</taxon>
    </lineage>
</organism>
<dbReference type="InterPro" id="IPR000415">
    <property type="entry name" value="Nitroreductase-like"/>
</dbReference>
<dbReference type="AlphaFoldDB" id="A0A7J0A783"/>
<evidence type="ECO:0000313" key="5">
    <source>
        <dbReference type="Proteomes" id="UP000491181"/>
    </source>
</evidence>
<dbReference type="Gene3D" id="3.40.109.10">
    <property type="entry name" value="NADH Oxidase"/>
    <property type="match status" value="1"/>
</dbReference>
<dbReference type="PANTHER" id="PTHR43745:SF2">
    <property type="entry name" value="NITROREDUCTASE MJ1384-RELATED"/>
    <property type="match status" value="1"/>
</dbReference>
<dbReference type="EMBL" id="BLLS01000166">
    <property type="protein sequence ID" value="GFH88178.1"/>
    <property type="molecule type" value="Genomic_DNA"/>
</dbReference>
<dbReference type="PANTHER" id="PTHR43745">
    <property type="entry name" value="NITROREDUCTASE MJ1384-RELATED"/>
    <property type="match status" value="1"/>
</dbReference>
<evidence type="ECO:0000313" key="4">
    <source>
        <dbReference type="Proteomes" id="UP000298073"/>
    </source>
</evidence>
<accession>A0A7J0A783</accession>
<sequence length="283" mass="32246">MDDKLQKKLSKLDVTIFGKKNIEESLAMLYHENSKFNKYKLRKNGERIEAFNSPYIIARAAQPYKIYPANISIDLNLYKMAPQVALHEILALRRSLRQYNENYKISLNEIAYILYNSYGVTKTFKIADSFEADGNWGLRNVPSAGGLYPLELYIVILNGHISSGIYHYRSDTNTLELIKEGNFLDYLRENMQCEPYVNISTASAVIFSTGIFERVAIKYGDRAYRFLIQESGIVGQTITLLLESIGLGSCWIGAYIDDMINELLEIDGVYESVNNVIVIGKKK</sequence>
<dbReference type="InterPro" id="IPR052544">
    <property type="entry name" value="Bacteriocin_Proc_Enz"/>
</dbReference>
<dbReference type="Proteomes" id="UP000491181">
    <property type="component" value="Unassembled WGS sequence"/>
</dbReference>
<evidence type="ECO:0000313" key="3">
    <source>
        <dbReference type="EMBL" id="TFU51149.1"/>
    </source>
</evidence>
<dbReference type="GeneID" id="93046958"/>
<comment type="caution">
    <text evidence="2">The sequence shown here is derived from an EMBL/GenBank/DDBJ whole genome shotgun (WGS) entry which is preliminary data.</text>
</comment>
<evidence type="ECO:0000313" key="2">
    <source>
        <dbReference type="EMBL" id="GFH88178.1"/>
    </source>
</evidence>
<proteinExistence type="predicted"/>
<dbReference type="InterPro" id="IPR020051">
    <property type="entry name" value="SagB-type_dehydrogenase"/>
</dbReference>
<reference evidence="3 4" key="1">
    <citation type="submission" date="2019-03" db="EMBL/GenBank/DDBJ databases">
        <title>Diversity of the mouse oral microbiome.</title>
        <authorList>
            <person name="Joseph S."/>
            <person name="Aduse-Opoku J."/>
            <person name="Curtis M."/>
            <person name="Wade W."/>
            <person name="Hashim A."/>
        </authorList>
    </citation>
    <scope>NUCLEOTIDE SEQUENCE [LARGE SCALE GENOMIC DNA]</scope>
    <source>
        <strain evidence="3 4">P2318</strain>
    </source>
</reference>
<gene>
    <name evidence="3" type="ORF">E4T97_05490</name>
    <name evidence="2" type="ORF">IMSAGC001_03620</name>
</gene>
<protein>
    <submittedName>
        <fullName evidence="3">SagB/ThcOx family dehydrogenase</fullName>
    </submittedName>
</protein>